<dbReference type="EC" id="2.7.13.3" evidence="2"/>
<feature type="domain" description="Histidine kinase" evidence="8">
    <location>
        <begin position="788"/>
        <end position="977"/>
    </location>
</feature>
<evidence type="ECO:0000256" key="5">
    <source>
        <dbReference type="ARBA" id="ARBA00023012"/>
    </source>
</evidence>
<dbReference type="PANTHER" id="PTHR24421">
    <property type="entry name" value="NITRATE/NITRITE SENSOR PROTEIN NARX-RELATED"/>
    <property type="match status" value="1"/>
</dbReference>
<keyword evidence="6" id="KW-0812">Transmembrane</keyword>
<dbReference type="Pfam" id="PF07495">
    <property type="entry name" value="Y_Y_Y"/>
    <property type="match status" value="1"/>
</dbReference>
<sequence length="977" mass="112865">MKQFLLLIFLCIFQAKAQIKIPVLHHLDTKDGLSSNLVWDAATDADGFTWFATERGLVRYDGHRFFFIHKSTERVSSIVTNTASKPYLYAFFENTGLMRVNTKTYQIDTLQKNNFNNTSPNDDKYRNLFLDSQQKLWWSTAQTVQCLDLKKAKKMVYKMTNEFLGAELLGHFIEDNQHSIWVFGENGVYKKSVQSKQLIKILQTSFSAVTRDENGFFWAIKTDGELIKFAPLNATILQHFPIHLRDVSSLSFTKYQQQNAIWIGQKNGLTLFLPEQNKLINLPEIQKNGVNINAIIENKKEQKLWFCSNEGIFQWSTEQNQIERIIIPESLVKHPVTVNSIMSEDSNTFWLGLSHTGIVRWKKSDNSFQIFKYANPEISTNAVHILPKNQIWTSSSEGVSQLKNGSLQIVKLTGIKRKPINDIILDKEQNLWVMPQNSAIEVFKFPTLQPISLWNKNAYKNYFTENEWHNFLLSPDGKIWLIGWMPKAYGINYFDKKQHKFVETTGLFQQQDKTVSDYFYHGVMGQKQSILVVAGGFNRLDFSGKVIQKVHCDDWSSIFESITWTRIGEDAKGTVWIGTSEGLYAYINGGKKILKLKTSEGLISNDIKHGFLVTPNNAVMIGAVNGFNVIPNDFTNPKKIFNNLILSNLKVLNQETTIPENHVLELERNQTNISLDFSTLDYIFNSTNNYRYRLGESSWVELGNKPEIRFDNLTPNQYFLEVQAGDNSGNWQADSFKMTIYLKKAFYETTAFYIFIILLMAGFFYALYRFRYQQLLKLQHVREKISKDLHDEVGSTMSGISILGAIIQQKMPDNPQIKNFTDRIVEDSKRVGDTLDDIVWSVKPQNDQLDQLLIRMKRFASDLFDAEDIRYQFDLPESTEHIKLSMDERYDIYLIFKEAVNNLTKYAQCSEVKIKIEIQKHSLFMQIKDNGIGFNPNQLTERNGIRNMRSRTENLGGKINIISEKEKGTDIQLEIPL</sequence>
<dbReference type="Gene3D" id="3.30.565.10">
    <property type="entry name" value="Histidine kinase-like ATPase, C-terminal domain"/>
    <property type="match status" value="1"/>
</dbReference>
<dbReference type="SUPFAM" id="SSF69322">
    <property type="entry name" value="Tricorn protease domain 2"/>
    <property type="match status" value="1"/>
</dbReference>
<dbReference type="Gene3D" id="2.130.10.10">
    <property type="entry name" value="YVTN repeat-like/Quinoprotein amine dehydrogenase"/>
    <property type="match status" value="2"/>
</dbReference>
<evidence type="ECO:0000256" key="2">
    <source>
        <dbReference type="ARBA" id="ARBA00012438"/>
    </source>
</evidence>
<dbReference type="SUPFAM" id="SSF63825">
    <property type="entry name" value="YWTD domain"/>
    <property type="match status" value="1"/>
</dbReference>
<dbReference type="InterPro" id="IPR036890">
    <property type="entry name" value="HATPase_C_sf"/>
</dbReference>
<protein>
    <recommendedName>
        <fullName evidence="2">histidine kinase</fullName>
        <ecNumber evidence="2">2.7.13.3</ecNumber>
    </recommendedName>
</protein>
<dbReference type="RefSeq" id="WP_109742027.1">
    <property type="nucleotide sequence ID" value="NZ_QGGO01000005.1"/>
</dbReference>
<dbReference type="InterPro" id="IPR005467">
    <property type="entry name" value="His_kinase_dom"/>
</dbReference>
<dbReference type="InterPro" id="IPR050482">
    <property type="entry name" value="Sensor_HK_TwoCompSys"/>
</dbReference>
<accession>A0A316ECJ5</accession>
<dbReference type="PANTHER" id="PTHR24421:SF10">
    <property type="entry name" value="NITRATE_NITRITE SENSOR PROTEIN NARQ"/>
    <property type="match status" value="1"/>
</dbReference>
<name>A0A316ECJ5_9BACT</name>
<comment type="catalytic activity">
    <reaction evidence="1">
        <text>ATP + protein L-histidine = ADP + protein N-phospho-L-histidine.</text>
        <dbReference type="EC" id="2.7.13.3"/>
    </reaction>
</comment>
<dbReference type="GO" id="GO:0000160">
    <property type="term" value="P:phosphorelay signal transduction system"/>
    <property type="evidence" value="ECO:0007669"/>
    <property type="project" value="UniProtKB-KW"/>
</dbReference>
<keyword evidence="3" id="KW-0808">Transferase</keyword>
<dbReference type="InterPro" id="IPR015943">
    <property type="entry name" value="WD40/YVTN_repeat-like_dom_sf"/>
</dbReference>
<evidence type="ECO:0000256" key="3">
    <source>
        <dbReference type="ARBA" id="ARBA00022679"/>
    </source>
</evidence>
<keyword evidence="6" id="KW-0472">Membrane</keyword>
<keyword evidence="6" id="KW-1133">Transmembrane helix</keyword>
<evidence type="ECO:0000256" key="6">
    <source>
        <dbReference type="SAM" id="Phobius"/>
    </source>
</evidence>
<dbReference type="AlphaFoldDB" id="A0A316ECJ5"/>
<keyword evidence="10" id="KW-1185">Reference proteome</keyword>
<evidence type="ECO:0000313" key="9">
    <source>
        <dbReference type="EMBL" id="PWK27860.1"/>
    </source>
</evidence>
<reference evidence="9 10" key="1">
    <citation type="submission" date="2018-05" db="EMBL/GenBank/DDBJ databases">
        <title>Genomic Encyclopedia of Archaeal and Bacterial Type Strains, Phase II (KMG-II): from individual species to whole genera.</title>
        <authorList>
            <person name="Goeker M."/>
        </authorList>
    </citation>
    <scope>NUCLEOTIDE SEQUENCE [LARGE SCALE GENOMIC DNA]</scope>
    <source>
        <strain evidence="9 10">DSM 22214</strain>
    </source>
</reference>
<dbReference type="InterPro" id="IPR013783">
    <property type="entry name" value="Ig-like_fold"/>
</dbReference>
<feature type="transmembrane region" description="Helical" evidence="6">
    <location>
        <begin position="750"/>
        <end position="768"/>
    </location>
</feature>
<feature type="chain" id="PRO_5016318913" description="histidine kinase" evidence="7">
    <location>
        <begin position="18"/>
        <end position="977"/>
    </location>
</feature>
<comment type="caution">
    <text evidence="9">The sequence shown here is derived from an EMBL/GenBank/DDBJ whole genome shotgun (WGS) entry which is preliminary data.</text>
</comment>
<dbReference type="GO" id="GO:0004673">
    <property type="term" value="F:protein histidine kinase activity"/>
    <property type="evidence" value="ECO:0007669"/>
    <property type="project" value="UniProtKB-EC"/>
</dbReference>
<proteinExistence type="predicted"/>
<dbReference type="Pfam" id="PF02518">
    <property type="entry name" value="HATPase_c"/>
    <property type="match status" value="1"/>
</dbReference>
<evidence type="ECO:0000259" key="8">
    <source>
        <dbReference type="PROSITE" id="PS50109"/>
    </source>
</evidence>
<dbReference type="SUPFAM" id="SSF55874">
    <property type="entry name" value="ATPase domain of HSP90 chaperone/DNA topoisomerase II/histidine kinase"/>
    <property type="match status" value="1"/>
</dbReference>
<evidence type="ECO:0000313" key="10">
    <source>
        <dbReference type="Proteomes" id="UP000245489"/>
    </source>
</evidence>
<dbReference type="Gene3D" id="2.60.40.10">
    <property type="entry name" value="Immunoglobulins"/>
    <property type="match status" value="1"/>
</dbReference>
<dbReference type="OrthoDB" id="9778366at2"/>
<dbReference type="Proteomes" id="UP000245489">
    <property type="component" value="Unassembled WGS sequence"/>
</dbReference>
<feature type="signal peptide" evidence="7">
    <location>
        <begin position="1"/>
        <end position="17"/>
    </location>
</feature>
<dbReference type="EMBL" id="QGGO01000005">
    <property type="protein sequence ID" value="PWK27860.1"/>
    <property type="molecule type" value="Genomic_DNA"/>
</dbReference>
<organism evidence="9 10">
    <name type="scientific">Arcicella aurantiaca</name>
    <dbReference type="NCBI Taxonomy" id="591202"/>
    <lineage>
        <taxon>Bacteria</taxon>
        <taxon>Pseudomonadati</taxon>
        <taxon>Bacteroidota</taxon>
        <taxon>Cytophagia</taxon>
        <taxon>Cytophagales</taxon>
        <taxon>Flectobacillaceae</taxon>
        <taxon>Arcicella</taxon>
    </lineage>
</organism>
<evidence type="ECO:0000256" key="4">
    <source>
        <dbReference type="ARBA" id="ARBA00022777"/>
    </source>
</evidence>
<dbReference type="CDD" id="cd16917">
    <property type="entry name" value="HATPase_UhpB-NarQ-NarX-like"/>
    <property type="match status" value="1"/>
</dbReference>
<keyword evidence="5" id="KW-0902">Two-component regulatory system</keyword>
<dbReference type="InterPro" id="IPR011123">
    <property type="entry name" value="Y_Y_Y"/>
</dbReference>
<keyword evidence="7" id="KW-0732">Signal</keyword>
<evidence type="ECO:0000256" key="7">
    <source>
        <dbReference type="SAM" id="SignalP"/>
    </source>
</evidence>
<dbReference type="PROSITE" id="PS50109">
    <property type="entry name" value="HIS_KIN"/>
    <property type="match status" value="1"/>
</dbReference>
<keyword evidence="4" id="KW-0418">Kinase</keyword>
<dbReference type="InterPro" id="IPR003594">
    <property type="entry name" value="HATPase_dom"/>
</dbReference>
<evidence type="ECO:0000256" key="1">
    <source>
        <dbReference type="ARBA" id="ARBA00000085"/>
    </source>
</evidence>
<gene>
    <name evidence="9" type="ORF">LV89_01267</name>
</gene>